<feature type="compositionally biased region" description="Polar residues" evidence="1">
    <location>
        <begin position="128"/>
        <end position="140"/>
    </location>
</feature>
<keyword evidence="3" id="KW-1185">Reference proteome</keyword>
<organism evidence="2 3">
    <name type="scientific">Pseudomicrostroma glucosiphilum</name>
    <dbReference type="NCBI Taxonomy" id="1684307"/>
    <lineage>
        <taxon>Eukaryota</taxon>
        <taxon>Fungi</taxon>
        <taxon>Dikarya</taxon>
        <taxon>Basidiomycota</taxon>
        <taxon>Ustilaginomycotina</taxon>
        <taxon>Exobasidiomycetes</taxon>
        <taxon>Microstromatales</taxon>
        <taxon>Microstromatales incertae sedis</taxon>
        <taxon>Pseudomicrostroma</taxon>
    </lineage>
</organism>
<feature type="region of interest" description="Disordered" evidence="1">
    <location>
        <begin position="1"/>
        <end position="38"/>
    </location>
</feature>
<dbReference type="GeneID" id="37017007"/>
<dbReference type="RefSeq" id="XP_025346729.1">
    <property type="nucleotide sequence ID" value="XM_025495273.1"/>
</dbReference>
<evidence type="ECO:0000313" key="2">
    <source>
        <dbReference type="EMBL" id="PWN19569.1"/>
    </source>
</evidence>
<dbReference type="EMBL" id="KZ819331">
    <property type="protein sequence ID" value="PWN19569.1"/>
    <property type="molecule type" value="Genomic_DNA"/>
</dbReference>
<dbReference type="AlphaFoldDB" id="A0A316U2K2"/>
<reference evidence="2 3" key="1">
    <citation type="journal article" date="2018" name="Mol. Biol. Evol.">
        <title>Broad Genomic Sampling Reveals a Smut Pathogenic Ancestry of the Fungal Clade Ustilaginomycotina.</title>
        <authorList>
            <person name="Kijpornyongpan T."/>
            <person name="Mondo S.J."/>
            <person name="Barry K."/>
            <person name="Sandor L."/>
            <person name="Lee J."/>
            <person name="Lipzen A."/>
            <person name="Pangilinan J."/>
            <person name="LaButti K."/>
            <person name="Hainaut M."/>
            <person name="Henrissat B."/>
            <person name="Grigoriev I.V."/>
            <person name="Spatafora J.W."/>
            <person name="Aime M.C."/>
        </authorList>
    </citation>
    <scope>NUCLEOTIDE SEQUENCE [LARGE SCALE GENOMIC DNA]</scope>
    <source>
        <strain evidence="2 3">MCA 4718</strain>
    </source>
</reference>
<proteinExistence type="predicted"/>
<name>A0A316U2K2_9BASI</name>
<evidence type="ECO:0000256" key="1">
    <source>
        <dbReference type="SAM" id="MobiDB-lite"/>
    </source>
</evidence>
<evidence type="ECO:0000313" key="3">
    <source>
        <dbReference type="Proteomes" id="UP000245942"/>
    </source>
</evidence>
<protein>
    <submittedName>
        <fullName evidence="2">Uncharacterized protein</fullName>
    </submittedName>
</protein>
<gene>
    <name evidence="2" type="ORF">BCV69DRAFT_43379</name>
</gene>
<feature type="region of interest" description="Disordered" evidence="1">
    <location>
        <begin position="123"/>
        <end position="167"/>
    </location>
</feature>
<sequence length="167" mass="18092">MPRCSHAPGSNPATRLECTGTWGEEKQMPMKMKKKDPDPMLVDCPHSCRAPKYTEVHVARAEGRQKQAAHASEAPPISIGASLSLLLCPHPCLAPLSAPLFPSRPTLALLGIDRGHNGGTVQCKPLDNRQSPMANGSLSTLILDKEQEQNEDATFSSKDVLSYPRVE</sequence>
<accession>A0A316U2K2</accession>
<dbReference type="Proteomes" id="UP000245942">
    <property type="component" value="Unassembled WGS sequence"/>
</dbReference>